<dbReference type="InterPro" id="IPR050483">
    <property type="entry name" value="CoA-transferase_III_domain"/>
</dbReference>
<dbReference type="Gene3D" id="3.40.50.10540">
    <property type="entry name" value="Crotonobetainyl-coa:carnitine coa-transferase, domain 1"/>
    <property type="match status" value="1"/>
</dbReference>
<feature type="compositionally biased region" description="Polar residues" evidence="2">
    <location>
        <begin position="146"/>
        <end position="156"/>
    </location>
</feature>
<dbReference type="EC" id="2.8.3.16" evidence="3"/>
<reference evidence="3 4" key="1">
    <citation type="submission" date="2014-02" db="EMBL/GenBank/DDBJ databases">
        <title>Expanding our view of genomic diversity in Candidatus Accumulibacter clades.</title>
        <authorList>
            <person name="Skennerton C.T."/>
            <person name="Barr J.J."/>
            <person name="Slater F.R."/>
            <person name="Bond P.L."/>
            <person name="Tyson G.W."/>
        </authorList>
    </citation>
    <scope>NUCLEOTIDE SEQUENCE [LARGE SCALE GENOMIC DNA]</scope>
    <source>
        <strain evidence="4">BA-92</strain>
    </source>
</reference>
<dbReference type="PATRIC" id="fig|1454003.3.peg.3943"/>
<protein>
    <submittedName>
        <fullName evidence="3">Formyl-coenzyme A transferase</fullName>
        <ecNumber evidence="3">2.8.3.16</ecNumber>
    </submittedName>
</protein>
<dbReference type="STRING" id="1454003.AW10_03881"/>
<comment type="caution">
    <text evidence="3">The sequence shown here is derived from an EMBL/GenBank/DDBJ whole genome shotgun (WGS) entry which is preliminary data.</text>
</comment>
<organism evidence="3 4">
    <name type="scientific">Candidatus Accumulibacter appositus</name>
    <dbReference type="NCBI Taxonomy" id="1454003"/>
    <lineage>
        <taxon>Bacteria</taxon>
        <taxon>Pseudomonadati</taxon>
        <taxon>Pseudomonadota</taxon>
        <taxon>Betaproteobacteria</taxon>
        <taxon>Candidatus Accumulibacter</taxon>
    </lineage>
</organism>
<dbReference type="PANTHER" id="PTHR48207">
    <property type="entry name" value="SUCCINATE--HYDROXYMETHYLGLUTARATE COA-TRANSFERASE"/>
    <property type="match status" value="1"/>
</dbReference>
<evidence type="ECO:0000313" key="4">
    <source>
        <dbReference type="Proteomes" id="UP000021816"/>
    </source>
</evidence>
<dbReference type="PANTHER" id="PTHR48207:SF3">
    <property type="entry name" value="SUCCINATE--HYDROXYMETHYLGLUTARATE COA-TRANSFERASE"/>
    <property type="match status" value="1"/>
</dbReference>
<gene>
    <name evidence="3" type="primary">frc_5</name>
    <name evidence="3" type="ORF">AW10_03881</name>
</gene>
<accession>A0A011PKB9</accession>
<dbReference type="InterPro" id="IPR003673">
    <property type="entry name" value="CoA-Trfase_fam_III"/>
</dbReference>
<keyword evidence="1 3" id="KW-0808">Transferase</keyword>
<evidence type="ECO:0000256" key="1">
    <source>
        <dbReference type="ARBA" id="ARBA00022679"/>
    </source>
</evidence>
<proteinExistence type="predicted"/>
<feature type="region of interest" description="Disordered" evidence="2">
    <location>
        <begin position="137"/>
        <end position="156"/>
    </location>
</feature>
<name>A0A011PKB9_9PROT</name>
<dbReference type="AlphaFoldDB" id="A0A011PKB9"/>
<dbReference type="GO" id="GO:0033608">
    <property type="term" value="F:formyl-CoA transferase activity"/>
    <property type="evidence" value="ECO:0007669"/>
    <property type="project" value="UniProtKB-EC"/>
</dbReference>
<evidence type="ECO:0000313" key="3">
    <source>
        <dbReference type="EMBL" id="EXI77290.1"/>
    </source>
</evidence>
<evidence type="ECO:0000256" key="2">
    <source>
        <dbReference type="SAM" id="MobiDB-lite"/>
    </source>
</evidence>
<dbReference type="EMBL" id="JEMX01000106">
    <property type="protein sequence ID" value="EXI77290.1"/>
    <property type="molecule type" value="Genomic_DNA"/>
</dbReference>
<sequence length="156" mass="16391">MHLGDLGADVIKIEDTGSGDYARTAGAVHGKTSYFELVNRNKRSLTLDLKQAAGVAAFMRLAASADVIVEGFRPGVVDKLGIGYQAVAAINPRIVYCAITGYGQDGPYRDRAGHDATAPATTSITWPTAACSTRSVSPGARRRFPTSRSATCSAAR</sequence>
<dbReference type="Proteomes" id="UP000021816">
    <property type="component" value="Unassembled WGS sequence"/>
</dbReference>
<dbReference type="Pfam" id="PF02515">
    <property type="entry name" value="CoA_transf_3"/>
    <property type="match status" value="1"/>
</dbReference>
<dbReference type="SUPFAM" id="SSF89796">
    <property type="entry name" value="CoA-transferase family III (CaiB/BaiF)"/>
    <property type="match status" value="1"/>
</dbReference>
<dbReference type="InterPro" id="IPR023606">
    <property type="entry name" value="CoA-Trfase_III_dom_1_sf"/>
</dbReference>